<proteinExistence type="predicted"/>
<accession>A0ABR1FBA5</accession>
<dbReference type="Proteomes" id="UP001498771">
    <property type="component" value="Unassembled WGS sequence"/>
</dbReference>
<organism evidence="2 3">
    <name type="scientific">Myxozyma melibiosi</name>
    <dbReference type="NCBI Taxonomy" id="54550"/>
    <lineage>
        <taxon>Eukaryota</taxon>
        <taxon>Fungi</taxon>
        <taxon>Dikarya</taxon>
        <taxon>Ascomycota</taxon>
        <taxon>Saccharomycotina</taxon>
        <taxon>Lipomycetes</taxon>
        <taxon>Lipomycetales</taxon>
        <taxon>Lipomycetaceae</taxon>
        <taxon>Myxozyma</taxon>
    </lineage>
</organism>
<comment type="caution">
    <text evidence="2">The sequence shown here is derived from an EMBL/GenBank/DDBJ whole genome shotgun (WGS) entry which is preliminary data.</text>
</comment>
<keyword evidence="3" id="KW-1185">Reference proteome</keyword>
<evidence type="ECO:0000313" key="2">
    <source>
        <dbReference type="EMBL" id="KAK7207124.1"/>
    </source>
</evidence>
<keyword evidence="1" id="KW-0812">Transmembrane</keyword>
<keyword evidence="1" id="KW-1133">Transmembrane helix</keyword>
<evidence type="ECO:0000313" key="3">
    <source>
        <dbReference type="Proteomes" id="UP001498771"/>
    </source>
</evidence>
<protein>
    <submittedName>
        <fullName evidence="2">Uncharacterized protein</fullName>
    </submittedName>
</protein>
<keyword evidence="1" id="KW-0472">Membrane</keyword>
<name>A0ABR1FBA5_9ASCO</name>
<gene>
    <name evidence="2" type="ORF">BZA70DRAFT_270537</name>
</gene>
<feature type="transmembrane region" description="Helical" evidence="1">
    <location>
        <begin position="96"/>
        <end position="115"/>
    </location>
</feature>
<evidence type="ECO:0000256" key="1">
    <source>
        <dbReference type="SAM" id="Phobius"/>
    </source>
</evidence>
<feature type="transmembrane region" description="Helical" evidence="1">
    <location>
        <begin position="12"/>
        <end position="31"/>
    </location>
</feature>
<reference evidence="2 3" key="1">
    <citation type="submission" date="2024-03" db="EMBL/GenBank/DDBJ databases">
        <title>Genome-scale model development and genomic sequencing of the oleaginous clade Lipomyces.</title>
        <authorList>
            <consortium name="Lawrence Berkeley National Laboratory"/>
            <person name="Czajka J.J."/>
            <person name="Han Y."/>
            <person name="Kim J."/>
            <person name="Mondo S.J."/>
            <person name="Hofstad B.A."/>
            <person name="Robles A."/>
            <person name="Haridas S."/>
            <person name="Riley R."/>
            <person name="LaButti K."/>
            <person name="Pangilinan J."/>
            <person name="Andreopoulos W."/>
            <person name="Lipzen A."/>
            <person name="Yan J."/>
            <person name="Wang M."/>
            <person name="Ng V."/>
            <person name="Grigoriev I.V."/>
            <person name="Spatafora J.W."/>
            <person name="Magnuson J.K."/>
            <person name="Baker S.E."/>
            <person name="Pomraning K.R."/>
        </authorList>
    </citation>
    <scope>NUCLEOTIDE SEQUENCE [LARGE SCALE GENOMIC DNA]</scope>
    <source>
        <strain evidence="2 3">Phaff 52-87</strain>
    </source>
</reference>
<dbReference type="RefSeq" id="XP_064770157.1">
    <property type="nucleotide sequence ID" value="XM_064911310.1"/>
</dbReference>
<dbReference type="GeneID" id="90036822"/>
<dbReference type="EMBL" id="JBBJBU010000001">
    <property type="protein sequence ID" value="KAK7207124.1"/>
    <property type="molecule type" value="Genomic_DNA"/>
</dbReference>
<feature type="transmembrane region" description="Helical" evidence="1">
    <location>
        <begin position="43"/>
        <end position="70"/>
    </location>
</feature>
<sequence length="134" mass="15360">MVSSLSFVVDLSFKAVLVVIIILLAGLARGLQRTCQLVRVSTAAVRTFITTGWSSLYSLWQLLISSYFFAVKYQQFNMGDRQLSELLVLLQANWRVFGQFFVIMVSLFSSIPYFYDDDQQREQICRSCSASMNR</sequence>